<accession>A0A0D7AD97</accession>
<dbReference type="EMBL" id="KN881848">
    <property type="protein sequence ID" value="KIY48359.1"/>
    <property type="molecule type" value="Genomic_DNA"/>
</dbReference>
<reference evidence="2 3" key="1">
    <citation type="journal article" date="2015" name="Fungal Genet. Biol.">
        <title>Evolution of novel wood decay mechanisms in Agaricales revealed by the genome sequences of Fistulina hepatica and Cylindrobasidium torrendii.</title>
        <authorList>
            <person name="Floudas D."/>
            <person name="Held B.W."/>
            <person name="Riley R."/>
            <person name="Nagy L.G."/>
            <person name="Koehler G."/>
            <person name="Ransdell A.S."/>
            <person name="Younus H."/>
            <person name="Chow J."/>
            <person name="Chiniquy J."/>
            <person name="Lipzen A."/>
            <person name="Tritt A."/>
            <person name="Sun H."/>
            <person name="Haridas S."/>
            <person name="LaButti K."/>
            <person name="Ohm R.A."/>
            <person name="Kues U."/>
            <person name="Blanchette R.A."/>
            <person name="Grigoriev I.V."/>
            <person name="Minto R.E."/>
            <person name="Hibbett D.S."/>
        </authorList>
    </citation>
    <scope>NUCLEOTIDE SEQUENCE [LARGE SCALE GENOMIC DNA]</scope>
    <source>
        <strain evidence="2 3">ATCC 64428</strain>
    </source>
</reference>
<feature type="domain" description="Integrase core" evidence="1">
    <location>
        <begin position="2"/>
        <end position="106"/>
    </location>
</feature>
<evidence type="ECO:0000313" key="2">
    <source>
        <dbReference type="EMBL" id="KIY48359.1"/>
    </source>
</evidence>
<evidence type="ECO:0000259" key="1">
    <source>
        <dbReference type="Pfam" id="PF24764"/>
    </source>
</evidence>
<organism evidence="2 3">
    <name type="scientific">Fistulina hepatica ATCC 64428</name>
    <dbReference type="NCBI Taxonomy" id="1128425"/>
    <lineage>
        <taxon>Eukaryota</taxon>
        <taxon>Fungi</taxon>
        <taxon>Dikarya</taxon>
        <taxon>Basidiomycota</taxon>
        <taxon>Agaricomycotina</taxon>
        <taxon>Agaricomycetes</taxon>
        <taxon>Agaricomycetidae</taxon>
        <taxon>Agaricales</taxon>
        <taxon>Fistulinaceae</taxon>
        <taxon>Fistulina</taxon>
    </lineage>
</organism>
<evidence type="ECO:0000313" key="3">
    <source>
        <dbReference type="Proteomes" id="UP000054144"/>
    </source>
</evidence>
<gene>
    <name evidence="2" type="ORF">FISHEDRAFT_73724</name>
</gene>
<sequence length="234" mass="27358">MEREFGADRGSYIWGRSVHNIRIERLWRDVTGGFGHKWWDFFTHLELVYGLNPDYNAHVWLLHYLFLPSVNQDALEWAETWNNHDLIMRNARQDSPHAMFFFTALQRGIYNPEGGGPVRAVEEQIPDPVTYGIDWEDLADDELLRHHARYNDPLGEEVYEIDQADEPSSNRPPQFANPIEIPEFYPPFTSQQQVDLFNEAVDLIPERFSRDMGERKQLWMQALNALNAILTVSA</sequence>
<dbReference type="OrthoDB" id="3353107at2759"/>
<dbReference type="Pfam" id="PF24764">
    <property type="entry name" value="rva_4"/>
    <property type="match status" value="1"/>
</dbReference>
<dbReference type="InterPro" id="IPR058913">
    <property type="entry name" value="Integrase_dom_put"/>
</dbReference>
<proteinExistence type="predicted"/>
<dbReference type="AlphaFoldDB" id="A0A0D7AD97"/>
<dbReference type="PANTHER" id="PTHR46791">
    <property type="entry name" value="EXPRESSED PROTEIN"/>
    <property type="match status" value="1"/>
</dbReference>
<keyword evidence="3" id="KW-1185">Reference proteome</keyword>
<protein>
    <recommendedName>
        <fullName evidence="1">Integrase core domain-containing protein</fullName>
    </recommendedName>
</protein>
<dbReference type="PANTHER" id="PTHR46791:SF5">
    <property type="entry name" value="CLR5 DOMAIN-CONTAINING PROTEIN-RELATED"/>
    <property type="match status" value="1"/>
</dbReference>
<dbReference type="Proteomes" id="UP000054144">
    <property type="component" value="Unassembled WGS sequence"/>
</dbReference>
<name>A0A0D7AD97_9AGAR</name>